<dbReference type="InterPro" id="IPR001763">
    <property type="entry name" value="Rhodanese-like_dom"/>
</dbReference>
<proteinExistence type="predicted"/>
<dbReference type="SUPFAM" id="SSF69572">
    <property type="entry name" value="Activating enzymes of the ubiquitin-like proteins"/>
    <property type="match status" value="1"/>
</dbReference>
<dbReference type="InterPro" id="IPR012675">
    <property type="entry name" value="Beta-grasp_dom_sf"/>
</dbReference>
<dbReference type="GO" id="GO:0005829">
    <property type="term" value="C:cytosol"/>
    <property type="evidence" value="ECO:0007669"/>
    <property type="project" value="TreeGrafter"/>
</dbReference>
<feature type="domain" description="Rhodanese" evidence="4">
    <location>
        <begin position="380"/>
        <end position="468"/>
    </location>
</feature>
<dbReference type="SMART" id="SM00450">
    <property type="entry name" value="RHOD"/>
    <property type="match status" value="1"/>
</dbReference>
<dbReference type="InterPro" id="IPR045886">
    <property type="entry name" value="ThiF/MoeB/HesA"/>
</dbReference>
<dbReference type="InterPro" id="IPR016155">
    <property type="entry name" value="Mopterin_synth/thiamin_S_b"/>
</dbReference>
<dbReference type="GO" id="GO:0004792">
    <property type="term" value="F:thiosulfate-cyanide sulfurtransferase activity"/>
    <property type="evidence" value="ECO:0007669"/>
    <property type="project" value="TreeGrafter"/>
</dbReference>
<dbReference type="InterPro" id="IPR035985">
    <property type="entry name" value="Ubiquitin-activating_enz"/>
</dbReference>
<keyword evidence="2" id="KW-0547">Nucleotide-binding</keyword>
<reference evidence="5" key="1">
    <citation type="submission" date="2018-05" db="EMBL/GenBank/DDBJ databases">
        <authorList>
            <person name="Lanie J.A."/>
            <person name="Ng W.-L."/>
            <person name="Kazmierczak K.M."/>
            <person name="Andrzejewski T.M."/>
            <person name="Davidsen T.M."/>
            <person name="Wayne K.J."/>
            <person name="Tettelin H."/>
            <person name="Glass J.I."/>
            <person name="Rusch D."/>
            <person name="Podicherti R."/>
            <person name="Tsui H.-C.T."/>
            <person name="Winkler M.E."/>
        </authorList>
    </citation>
    <scope>NUCLEOTIDE SEQUENCE</scope>
</reference>
<sequence length="470" mass="51560">MASKLRIPSPLRRFTNGESSIDVNGGNVAQILEELFSAHPDIKSHLVEDNGSLRNFVNIFIEGEDIRQGGGMNTKVPDGSDVRIIPSIAGGSTNLSPEEFIRYSRHLSLPEVGIEGQKKIKSAKVLVVGAGGLGSPVSLYLAAAGVGTIGMVDFDVVDESNLQRQVLFGMEQIGKSKLQSAEERLKNLNPYTKINLHEVALSSENAPDIIKNYDIVVDGTDNFPTRYLVNDACVILGKPNVYGSIYRFDGQVSVFNYDSGPCYRCLYPSPPPPNLVPSCAEGGVLGVLPGIIGTMQANETLKLILGIGEPMVGRFLLFDALTFEFSELKIQKNDACVVCSDNPSVTKLIDYKQFCGVDSVTHKIDYEEMEVTELDKLLKNGSSPTIIDVREEFELEISKIDSAMHIPMNQVPKRLEELNPDNEYVVMCRTGVRSSQICEFLSNQNFRSVVNLTGGINEWAKKIDSSLPIY</sequence>
<gene>
    <name evidence="5" type="ORF">METZ01_LOCUS170459</name>
</gene>
<dbReference type="Pfam" id="PF00581">
    <property type="entry name" value="Rhodanese"/>
    <property type="match status" value="1"/>
</dbReference>
<keyword evidence="3" id="KW-0067">ATP-binding</keyword>
<evidence type="ECO:0000313" key="5">
    <source>
        <dbReference type="EMBL" id="SVB17605.1"/>
    </source>
</evidence>
<dbReference type="PROSITE" id="PS50206">
    <property type="entry name" value="RHODANESE_3"/>
    <property type="match status" value="1"/>
</dbReference>
<dbReference type="InterPro" id="IPR000594">
    <property type="entry name" value="ThiF_NAD_FAD-bd"/>
</dbReference>
<dbReference type="FunFam" id="3.40.50.720:FF:000033">
    <property type="entry name" value="Adenylyltransferase and sulfurtransferase MOCS3"/>
    <property type="match status" value="1"/>
</dbReference>
<dbReference type="Gene3D" id="3.40.50.720">
    <property type="entry name" value="NAD(P)-binding Rossmann-like Domain"/>
    <property type="match status" value="1"/>
</dbReference>
<dbReference type="AlphaFoldDB" id="A0A382BUX0"/>
<keyword evidence="1" id="KW-0808">Transferase</keyword>
<dbReference type="NCBIfam" id="NF004281">
    <property type="entry name" value="PRK05690.1"/>
    <property type="match status" value="1"/>
</dbReference>
<evidence type="ECO:0000256" key="1">
    <source>
        <dbReference type="ARBA" id="ARBA00022679"/>
    </source>
</evidence>
<dbReference type="Pfam" id="PF00899">
    <property type="entry name" value="ThiF"/>
    <property type="match status" value="1"/>
</dbReference>
<dbReference type="Gene3D" id="3.40.250.10">
    <property type="entry name" value="Rhodanese-like domain"/>
    <property type="match status" value="1"/>
</dbReference>
<dbReference type="SUPFAM" id="SSF54285">
    <property type="entry name" value="MoaD/ThiS"/>
    <property type="match status" value="1"/>
</dbReference>
<dbReference type="EMBL" id="UINC01031481">
    <property type="protein sequence ID" value="SVB17605.1"/>
    <property type="molecule type" value="Genomic_DNA"/>
</dbReference>
<organism evidence="5">
    <name type="scientific">marine metagenome</name>
    <dbReference type="NCBI Taxonomy" id="408172"/>
    <lineage>
        <taxon>unclassified sequences</taxon>
        <taxon>metagenomes</taxon>
        <taxon>ecological metagenomes</taxon>
    </lineage>
</organism>
<dbReference type="GO" id="GO:0008641">
    <property type="term" value="F:ubiquitin-like modifier activating enzyme activity"/>
    <property type="evidence" value="ECO:0007669"/>
    <property type="project" value="InterPro"/>
</dbReference>
<dbReference type="Gene3D" id="3.10.20.30">
    <property type="match status" value="1"/>
</dbReference>
<evidence type="ECO:0000259" key="4">
    <source>
        <dbReference type="PROSITE" id="PS50206"/>
    </source>
</evidence>
<dbReference type="InterPro" id="IPR036873">
    <property type="entry name" value="Rhodanese-like_dom_sf"/>
</dbReference>
<dbReference type="GO" id="GO:0005524">
    <property type="term" value="F:ATP binding"/>
    <property type="evidence" value="ECO:0007669"/>
    <property type="project" value="UniProtKB-KW"/>
</dbReference>
<dbReference type="PANTHER" id="PTHR10953">
    <property type="entry name" value="UBIQUITIN-ACTIVATING ENZYME E1"/>
    <property type="match status" value="1"/>
</dbReference>
<evidence type="ECO:0000256" key="2">
    <source>
        <dbReference type="ARBA" id="ARBA00022741"/>
    </source>
</evidence>
<name>A0A382BUX0_9ZZZZ</name>
<dbReference type="PANTHER" id="PTHR10953:SF102">
    <property type="entry name" value="ADENYLYLTRANSFERASE AND SULFURTRANSFERASE MOCS3"/>
    <property type="match status" value="1"/>
</dbReference>
<accession>A0A382BUX0</accession>
<dbReference type="CDD" id="cd00757">
    <property type="entry name" value="ThiF_MoeB_HesA_family"/>
    <property type="match status" value="1"/>
</dbReference>
<dbReference type="InterPro" id="IPR003749">
    <property type="entry name" value="ThiS/MoaD-like"/>
</dbReference>
<evidence type="ECO:0000256" key="3">
    <source>
        <dbReference type="ARBA" id="ARBA00022840"/>
    </source>
</evidence>
<dbReference type="GO" id="GO:0008146">
    <property type="term" value="F:sulfotransferase activity"/>
    <property type="evidence" value="ECO:0007669"/>
    <property type="project" value="TreeGrafter"/>
</dbReference>
<protein>
    <recommendedName>
        <fullName evidence="4">Rhodanese domain-containing protein</fullName>
    </recommendedName>
</protein>
<dbReference type="GO" id="GO:0016779">
    <property type="term" value="F:nucleotidyltransferase activity"/>
    <property type="evidence" value="ECO:0007669"/>
    <property type="project" value="TreeGrafter"/>
</dbReference>
<dbReference type="Pfam" id="PF02597">
    <property type="entry name" value="ThiS"/>
    <property type="match status" value="1"/>
</dbReference>